<dbReference type="EnsemblProtists" id="EKX33269">
    <property type="protein sequence ID" value="EKX33269"/>
    <property type="gene ID" value="GUITHDRAFT_120533"/>
</dbReference>
<reference evidence="1 3" key="1">
    <citation type="journal article" date="2012" name="Nature">
        <title>Algal genomes reveal evolutionary mosaicism and the fate of nucleomorphs.</title>
        <authorList>
            <consortium name="DOE Joint Genome Institute"/>
            <person name="Curtis B.A."/>
            <person name="Tanifuji G."/>
            <person name="Burki F."/>
            <person name="Gruber A."/>
            <person name="Irimia M."/>
            <person name="Maruyama S."/>
            <person name="Arias M.C."/>
            <person name="Ball S.G."/>
            <person name="Gile G.H."/>
            <person name="Hirakawa Y."/>
            <person name="Hopkins J.F."/>
            <person name="Kuo A."/>
            <person name="Rensing S.A."/>
            <person name="Schmutz J."/>
            <person name="Symeonidi A."/>
            <person name="Elias M."/>
            <person name="Eveleigh R.J."/>
            <person name="Herman E.K."/>
            <person name="Klute M.J."/>
            <person name="Nakayama T."/>
            <person name="Obornik M."/>
            <person name="Reyes-Prieto A."/>
            <person name="Armbrust E.V."/>
            <person name="Aves S.J."/>
            <person name="Beiko R.G."/>
            <person name="Coutinho P."/>
            <person name="Dacks J.B."/>
            <person name="Durnford D.G."/>
            <person name="Fast N.M."/>
            <person name="Green B.R."/>
            <person name="Grisdale C.J."/>
            <person name="Hempel F."/>
            <person name="Henrissat B."/>
            <person name="Hoppner M.P."/>
            <person name="Ishida K."/>
            <person name="Kim E."/>
            <person name="Koreny L."/>
            <person name="Kroth P.G."/>
            <person name="Liu Y."/>
            <person name="Malik S.B."/>
            <person name="Maier U.G."/>
            <person name="McRose D."/>
            <person name="Mock T."/>
            <person name="Neilson J.A."/>
            <person name="Onodera N.T."/>
            <person name="Poole A.M."/>
            <person name="Pritham E.J."/>
            <person name="Richards T.A."/>
            <person name="Rocap G."/>
            <person name="Roy S.W."/>
            <person name="Sarai C."/>
            <person name="Schaack S."/>
            <person name="Shirato S."/>
            <person name="Slamovits C.H."/>
            <person name="Spencer D.F."/>
            <person name="Suzuki S."/>
            <person name="Worden A.Z."/>
            <person name="Zauner S."/>
            <person name="Barry K."/>
            <person name="Bell C."/>
            <person name="Bharti A.K."/>
            <person name="Crow J.A."/>
            <person name="Grimwood J."/>
            <person name="Kramer R."/>
            <person name="Lindquist E."/>
            <person name="Lucas S."/>
            <person name="Salamov A."/>
            <person name="McFadden G.I."/>
            <person name="Lane C.E."/>
            <person name="Keeling P.J."/>
            <person name="Gray M.W."/>
            <person name="Grigoriev I.V."/>
            <person name="Archibald J.M."/>
        </authorList>
    </citation>
    <scope>NUCLEOTIDE SEQUENCE</scope>
    <source>
        <strain evidence="1 3">CCMP2712</strain>
    </source>
</reference>
<reference evidence="3" key="2">
    <citation type="submission" date="2012-11" db="EMBL/GenBank/DDBJ databases">
        <authorList>
            <person name="Kuo A."/>
            <person name="Curtis B.A."/>
            <person name="Tanifuji G."/>
            <person name="Burki F."/>
            <person name="Gruber A."/>
            <person name="Irimia M."/>
            <person name="Maruyama S."/>
            <person name="Arias M.C."/>
            <person name="Ball S.G."/>
            <person name="Gile G.H."/>
            <person name="Hirakawa Y."/>
            <person name="Hopkins J.F."/>
            <person name="Rensing S.A."/>
            <person name="Schmutz J."/>
            <person name="Symeonidi A."/>
            <person name="Elias M."/>
            <person name="Eveleigh R.J."/>
            <person name="Herman E.K."/>
            <person name="Klute M.J."/>
            <person name="Nakayama T."/>
            <person name="Obornik M."/>
            <person name="Reyes-Prieto A."/>
            <person name="Armbrust E.V."/>
            <person name="Aves S.J."/>
            <person name="Beiko R.G."/>
            <person name="Coutinho P."/>
            <person name="Dacks J.B."/>
            <person name="Durnford D.G."/>
            <person name="Fast N.M."/>
            <person name="Green B.R."/>
            <person name="Grisdale C."/>
            <person name="Hempe F."/>
            <person name="Henrissat B."/>
            <person name="Hoppner M.P."/>
            <person name="Ishida K.-I."/>
            <person name="Kim E."/>
            <person name="Koreny L."/>
            <person name="Kroth P.G."/>
            <person name="Liu Y."/>
            <person name="Malik S.-B."/>
            <person name="Maier U.G."/>
            <person name="McRose D."/>
            <person name="Mock T."/>
            <person name="Neilson J.A."/>
            <person name="Onodera N.T."/>
            <person name="Poole A.M."/>
            <person name="Pritham E.J."/>
            <person name="Richards T.A."/>
            <person name="Rocap G."/>
            <person name="Roy S.W."/>
            <person name="Sarai C."/>
            <person name="Schaack S."/>
            <person name="Shirato S."/>
            <person name="Slamovits C.H."/>
            <person name="Spencer D.F."/>
            <person name="Suzuki S."/>
            <person name="Worden A.Z."/>
            <person name="Zauner S."/>
            <person name="Barry K."/>
            <person name="Bell C."/>
            <person name="Bharti A.K."/>
            <person name="Crow J.A."/>
            <person name="Grimwood J."/>
            <person name="Kramer R."/>
            <person name="Lindquist E."/>
            <person name="Lucas S."/>
            <person name="Salamov A."/>
            <person name="McFadden G.I."/>
            <person name="Lane C.E."/>
            <person name="Keeling P.J."/>
            <person name="Gray M.W."/>
            <person name="Grigoriev I.V."/>
            <person name="Archibald J.M."/>
        </authorList>
    </citation>
    <scope>NUCLEOTIDE SEQUENCE</scope>
    <source>
        <strain evidence="3">CCMP2712</strain>
    </source>
</reference>
<dbReference type="Proteomes" id="UP000011087">
    <property type="component" value="Unassembled WGS sequence"/>
</dbReference>
<evidence type="ECO:0000313" key="3">
    <source>
        <dbReference type="Proteomes" id="UP000011087"/>
    </source>
</evidence>
<keyword evidence="3" id="KW-1185">Reference proteome</keyword>
<evidence type="ECO:0000313" key="2">
    <source>
        <dbReference type="EnsemblProtists" id="EKX33269"/>
    </source>
</evidence>
<dbReference type="EMBL" id="JH993148">
    <property type="protein sequence ID" value="EKX33269.1"/>
    <property type="molecule type" value="Genomic_DNA"/>
</dbReference>
<dbReference type="RefSeq" id="XP_005820249.1">
    <property type="nucleotide sequence ID" value="XM_005820192.1"/>
</dbReference>
<dbReference type="KEGG" id="gtt:GUITHDRAFT_120533"/>
<accession>L1IBJ8</accession>
<organism evidence="1">
    <name type="scientific">Guillardia theta (strain CCMP2712)</name>
    <name type="common">Cryptophyte</name>
    <dbReference type="NCBI Taxonomy" id="905079"/>
    <lineage>
        <taxon>Eukaryota</taxon>
        <taxon>Cryptophyceae</taxon>
        <taxon>Pyrenomonadales</taxon>
        <taxon>Geminigeraceae</taxon>
        <taxon>Guillardia</taxon>
    </lineage>
</organism>
<reference evidence="2" key="3">
    <citation type="submission" date="2015-06" db="UniProtKB">
        <authorList>
            <consortium name="EnsemblProtists"/>
        </authorList>
    </citation>
    <scope>IDENTIFICATION</scope>
</reference>
<evidence type="ECO:0000313" key="1">
    <source>
        <dbReference type="EMBL" id="EKX33269.1"/>
    </source>
</evidence>
<dbReference type="PaxDb" id="55529-EKX33269"/>
<name>L1IBJ8_GUITC</name>
<protein>
    <submittedName>
        <fullName evidence="1 2">Uncharacterized protein</fullName>
    </submittedName>
</protein>
<dbReference type="GeneID" id="17290005"/>
<dbReference type="HOGENOM" id="CLU_2188991_0_0_1"/>
<proteinExistence type="predicted"/>
<sequence length="109" mass="12288">MLIATNRKEIDMGDFFSLAARIRFYESAVEDSCVPLNTLGEQAGVRETFRSESMSVVSTNSTRFSLEHRMDHILMKPSGKGKDSMDLNVNRHSVAVPYPCRISQPGWFS</sequence>
<gene>
    <name evidence="1" type="ORF">GUITHDRAFT_120533</name>
</gene>
<dbReference type="AlphaFoldDB" id="L1IBJ8"/>